<dbReference type="PANTHER" id="PTHR43289:SF6">
    <property type="entry name" value="SERINE_THREONINE-PROTEIN KINASE NEKL-3"/>
    <property type="match status" value="1"/>
</dbReference>
<evidence type="ECO:0000256" key="2">
    <source>
        <dbReference type="ARBA" id="ARBA00022741"/>
    </source>
</evidence>
<evidence type="ECO:0000259" key="8">
    <source>
        <dbReference type="PROSITE" id="PS50011"/>
    </source>
</evidence>
<keyword evidence="1" id="KW-0808">Transferase</keyword>
<feature type="region of interest" description="Disordered" evidence="6">
    <location>
        <begin position="273"/>
        <end position="292"/>
    </location>
</feature>
<dbReference type="Gene3D" id="3.30.200.20">
    <property type="entry name" value="Phosphorylase Kinase, domain 1"/>
    <property type="match status" value="1"/>
</dbReference>
<protein>
    <submittedName>
        <fullName evidence="9">Ser/Thr protein kinase</fullName>
    </submittedName>
</protein>
<dbReference type="Proteomes" id="UP001560019">
    <property type="component" value="Unassembled WGS sequence"/>
</dbReference>
<dbReference type="InterPro" id="IPR000719">
    <property type="entry name" value="Prot_kinase_dom"/>
</dbReference>
<dbReference type="Gene3D" id="3.40.1520.20">
    <property type="match status" value="1"/>
</dbReference>
<keyword evidence="7" id="KW-0812">Transmembrane</keyword>
<dbReference type="CDD" id="cd14014">
    <property type="entry name" value="STKc_PknB_like"/>
    <property type="match status" value="1"/>
</dbReference>
<dbReference type="PROSITE" id="PS00107">
    <property type="entry name" value="PROTEIN_KINASE_ATP"/>
    <property type="match status" value="1"/>
</dbReference>
<dbReference type="InterPro" id="IPR017441">
    <property type="entry name" value="Protein_kinase_ATP_BS"/>
</dbReference>
<keyword evidence="10" id="KW-1185">Reference proteome</keyword>
<dbReference type="PANTHER" id="PTHR43289">
    <property type="entry name" value="MITOGEN-ACTIVATED PROTEIN KINASE KINASE KINASE 20-RELATED"/>
    <property type="match status" value="1"/>
</dbReference>
<dbReference type="PROSITE" id="PS50011">
    <property type="entry name" value="PROTEIN_KINASE_DOM"/>
    <property type="match status" value="1"/>
</dbReference>
<feature type="binding site" evidence="5">
    <location>
        <position position="49"/>
    </location>
    <ligand>
        <name>ATP</name>
        <dbReference type="ChEBI" id="CHEBI:30616"/>
    </ligand>
</feature>
<accession>A0ABV3XUV9</accession>
<dbReference type="RefSeq" id="WP_125402934.1">
    <property type="nucleotide sequence ID" value="NZ_JBEHHI010000002.1"/>
</dbReference>
<gene>
    <name evidence="9" type="ORF">Ga0609869_002461</name>
</gene>
<dbReference type="Gene3D" id="1.10.510.10">
    <property type="entry name" value="Transferase(Phosphotransferase) domain 1"/>
    <property type="match status" value="1"/>
</dbReference>
<evidence type="ECO:0000256" key="5">
    <source>
        <dbReference type="PROSITE-ProRule" id="PRU10141"/>
    </source>
</evidence>
<organism evidence="9 10">
    <name type="scientific">Rhodovulum iodosum</name>
    <dbReference type="NCBI Taxonomy" id="68291"/>
    <lineage>
        <taxon>Bacteria</taxon>
        <taxon>Pseudomonadati</taxon>
        <taxon>Pseudomonadota</taxon>
        <taxon>Alphaproteobacteria</taxon>
        <taxon>Rhodobacterales</taxon>
        <taxon>Paracoccaceae</taxon>
        <taxon>Rhodovulum</taxon>
    </lineage>
</organism>
<evidence type="ECO:0000256" key="7">
    <source>
        <dbReference type="SAM" id="Phobius"/>
    </source>
</evidence>
<sequence>MIDPLPSDIFRKGQVLNNTYEIEGVLGRGGTGEVYRARNQISDRVVAIKALSAQFSGNADYVELMKREEEMRNILNDAVVRYTECSRTDQGHVFLVMDYVAGPSLNDLMMRERLDAHDLLIVAHRVAEGLVATHARGIVHRDLSPDNIILRDGAPDKATIIDFGIAKDTSAGARTIVGNQFAGKYEYAAPEQLDGRAEPRSDLYALGASLLAAWKGEVPYLGATPGEIVRRKTHPLDTEGVPEPLKGLIDALAAPDPADRPADAEAARARIEAHLKPKTQAPGPGARGTDTRPRRRGLWLALPALAVVLAAAWFGGLVAPFLPQPLPEAVPYRLTAEFAPGAPGRLAGNAPDDAAVALLQGAYRGATGADPAATELTLATGMPVEDWPAQVAALIDALSRLERWEVALAGGAGRVGGLAPDGAARDAVKAALDGWSADSGIRLATALAAGPERLEAETVQGMLDSLASCGPLRQQTPPGGIYGLGETILVTGDIAQAADRATIANAIAPVIGDRQVQVEARLLNPDLCAIRSVLPATGAGTLSVWLGNGETGQANVTGIYRVGENPVAEVLVPESIAEGSLWVMIVDNTGKVFHVLPQINHTEHALAELGRIEAGLRRVRVLHSIEDFRDDPKKLAFRITDGDFGKSEIMAILSKDPLFDMRRPRDESVASVAEALAETLDGREDQILGVASRIIDARQ</sequence>
<evidence type="ECO:0000256" key="6">
    <source>
        <dbReference type="SAM" id="MobiDB-lite"/>
    </source>
</evidence>
<evidence type="ECO:0000256" key="3">
    <source>
        <dbReference type="ARBA" id="ARBA00022777"/>
    </source>
</evidence>
<evidence type="ECO:0000256" key="4">
    <source>
        <dbReference type="ARBA" id="ARBA00022840"/>
    </source>
</evidence>
<feature type="domain" description="Protein kinase" evidence="8">
    <location>
        <begin position="20"/>
        <end position="275"/>
    </location>
</feature>
<dbReference type="SUPFAM" id="SSF56112">
    <property type="entry name" value="Protein kinase-like (PK-like)"/>
    <property type="match status" value="1"/>
</dbReference>
<dbReference type="InterPro" id="IPR011009">
    <property type="entry name" value="Kinase-like_dom_sf"/>
</dbReference>
<keyword evidence="7" id="KW-0472">Membrane</keyword>
<dbReference type="Pfam" id="PF00069">
    <property type="entry name" value="Pkinase"/>
    <property type="match status" value="1"/>
</dbReference>
<proteinExistence type="predicted"/>
<evidence type="ECO:0000313" key="10">
    <source>
        <dbReference type="Proteomes" id="UP001560019"/>
    </source>
</evidence>
<dbReference type="PROSITE" id="PS00109">
    <property type="entry name" value="PROTEIN_KINASE_TYR"/>
    <property type="match status" value="1"/>
</dbReference>
<name>A0ABV3XUV9_9RHOB</name>
<evidence type="ECO:0000313" key="9">
    <source>
        <dbReference type="EMBL" id="MEX5729108.1"/>
    </source>
</evidence>
<keyword evidence="2 5" id="KW-0547">Nucleotide-binding</keyword>
<keyword evidence="7" id="KW-1133">Transmembrane helix</keyword>
<feature type="transmembrane region" description="Helical" evidence="7">
    <location>
        <begin position="297"/>
        <end position="322"/>
    </location>
</feature>
<dbReference type="EMBL" id="JBEHHI010000002">
    <property type="protein sequence ID" value="MEX5729108.1"/>
    <property type="molecule type" value="Genomic_DNA"/>
</dbReference>
<dbReference type="InterPro" id="IPR008266">
    <property type="entry name" value="Tyr_kinase_AS"/>
</dbReference>
<keyword evidence="3 9" id="KW-0418">Kinase</keyword>
<comment type="caution">
    <text evidence="9">The sequence shown here is derived from an EMBL/GenBank/DDBJ whole genome shotgun (WGS) entry which is preliminary data.</text>
</comment>
<keyword evidence="4 5" id="KW-0067">ATP-binding</keyword>
<dbReference type="GO" id="GO:0016301">
    <property type="term" value="F:kinase activity"/>
    <property type="evidence" value="ECO:0007669"/>
    <property type="project" value="UniProtKB-KW"/>
</dbReference>
<reference evidence="9 10" key="1">
    <citation type="submission" date="2024-06" db="EMBL/GenBank/DDBJ databases">
        <title>Genome of Rhodovulum iodosum, a marine photoferrotroph.</title>
        <authorList>
            <person name="Bianchini G."/>
            <person name="Nikeleit V."/>
            <person name="Kappler A."/>
            <person name="Bryce C."/>
            <person name="Sanchez-Baracaldo P."/>
        </authorList>
    </citation>
    <scope>NUCLEOTIDE SEQUENCE [LARGE SCALE GENOMIC DNA]</scope>
    <source>
        <strain evidence="9 10">UT/N1</strain>
    </source>
</reference>
<evidence type="ECO:0000256" key="1">
    <source>
        <dbReference type="ARBA" id="ARBA00022679"/>
    </source>
</evidence>